<gene>
    <name evidence="1" type="ORF">ACFQ5G_11795</name>
</gene>
<dbReference type="SUPFAM" id="SSF143880">
    <property type="entry name" value="NE0471 N-terminal domain-like"/>
    <property type="match status" value="1"/>
</dbReference>
<protein>
    <recommendedName>
        <fullName evidence="3">DUF2442 domain-containing protein</fullName>
    </recommendedName>
</protein>
<dbReference type="InterPro" id="IPR036782">
    <property type="entry name" value="NE0471-like_N"/>
</dbReference>
<dbReference type="RefSeq" id="WP_317794776.1">
    <property type="nucleotide sequence ID" value="NZ_AP028461.1"/>
</dbReference>
<name>A0ABW4A787_9ACTN</name>
<proteinExistence type="predicted"/>
<dbReference type="EMBL" id="JBHTMK010000015">
    <property type="protein sequence ID" value="MFD1366028.1"/>
    <property type="molecule type" value="Genomic_DNA"/>
</dbReference>
<evidence type="ECO:0008006" key="3">
    <source>
        <dbReference type="Google" id="ProtNLM"/>
    </source>
</evidence>
<organism evidence="1 2">
    <name type="scientific">Actinoplanes sichuanensis</name>
    <dbReference type="NCBI Taxonomy" id="512349"/>
    <lineage>
        <taxon>Bacteria</taxon>
        <taxon>Bacillati</taxon>
        <taxon>Actinomycetota</taxon>
        <taxon>Actinomycetes</taxon>
        <taxon>Micromonosporales</taxon>
        <taxon>Micromonosporaceae</taxon>
        <taxon>Actinoplanes</taxon>
    </lineage>
</organism>
<evidence type="ECO:0000313" key="1">
    <source>
        <dbReference type="EMBL" id="MFD1366028.1"/>
    </source>
</evidence>
<evidence type="ECO:0000313" key="2">
    <source>
        <dbReference type="Proteomes" id="UP001597183"/>
    </source>
</evidence>
<dbReference type="Proteomes" id="UP001597183">
    <property type="component" value="Unassembled WGS sequence"/>
</dbReference>
<keyword evidence="2" id="KW-1185">Reference proteome</keyword>
<comment type="caution">
    <text evidence="1">The sequence shown here is derived from an EMBL/GenBank/DDBJ whole genome shotgun (WGS) entry which is preliminary data.</text>
</comment>
<reference evidence="2" key="1">
    <citation type="journal article" date="2019" name="Int. J. Syst. Evol. Microbiol.">
        <title>The Global Catalogue of Microorganisms (GCM) 10K type strain sequencing project: providing services to taxonomists for standard genome sequencing and annotation.</title>
        <authorList>
            <consortium name="The Broad Institute Genomics Platform"/>
            <consortium name="The Broad Institute Genome Sequencing Center for Infectious Disease"/>
            <person name="Wu L."/>
            <person name="Ma J."/>
        </authorList>
    </citation>
    <scope>NUCLEOTIDE SEQUENCE [LARGE SCALE GENOMIC DNA]</scope>
    <source>
        <strain evidence="2">CCM 7526</strain>
    </source>
</reference>
<accession>A0ABW4A787</accession>
<sequence>MLIPGLVRVVPTERWQLALEFDSGEVRLFDSSVARLQRERPDHDWSMLASPERFKHLEFDAGRVWWPGGHVLEADHLFTASAPLAGRELENHLLRVAFRNQAPTPEHPTHHVYYVCVVPFGARPFLIGESINGGHGEMGGSASLALAELKAWRGWQEHFELSGCGWAVPMIGSDERSSVDAIVREVCRRADTDESDTVGYDWKKRHPTGPA</sequence>